<dbReference type="Proteomes" id="UP001396334">
    <property type="component" value="Unassembled WGS sequence"/>
</dbReference>
<name>A0ABR2RNK3_9ROSI</name>
<proteinExistence type="predicted"/>
<comment type="caution">
    <text evidence="1">The sequence shown here is derived from an EMBL/GenBank/DDBJ whole genome shotgun (WGS) entry which is preliminary data.</text>
</comment>
<organism evidence="1 2">
    <name type="scientific">Hibiscus sabdariffa</name>
    <name type="common">roselle</name>
    <dbReference type="NCBI Taxonomy" id="183260"/>
    <lineage>
        <taxon>Eukaryota</taxon>
        <taxon>Viridiplantae</taxon>
        <taxon>Streptophyta</taxon>
        <taxon>Embryophyta</taxon>
        <taxon>Tracheophyta</taxon>
        <taxon>Spermatophyta</taxon>
        <taxon>Magnoliopsida</taxon>
        <taxon>eudicotyledons</taxon>
        <taxon>Gunneridae</taxon>
        <taxon>Pentapetalae</taxon>
        <taxon>rosids</taxon>
        <taxon>malvids</taxon>
        <taxon>Malvales</taxon>
        <taxon>Malvaceae</taxon>
        <taxon>Malvoideae</taxon>
        <taxon>Hibiscus</taxon>
    </lineage>
</organism>
<sequence length="89" mass="10103">MQVVVSRTLQAIDRVTLLVMAELYDSLQQAWEGGYQQVLLECETMTTIKLLVDEAGENRDLGVHATVHYTMLRAAASFLQKSWDFLVQN</sequence>
<evidence type="ECO:0000313" key="2">
    <source>
        <dbReference type="Proteomes" id="UP001396334"/>
    </source>
</evidence>
<dbReference type="EMBL" id="JBBPBN010000021">
    <property type="protein sequence ID" value="KAK9014272.1"/>
    <property type="molecule type" value="Genomic_DNA"/>
</dbReference>
<evidence type="ECO:0000313" key="1">
    <source>
        <dbReference type="EMBL" id="KAK9014272.1"/>
    </source>
</evidence>
<keyword evidence="2" id="KW-1185">Reference proteome</keyword>
<protein>
    <submittedName>
        <fullName evidence="1">Uncharacterized protein</fullName>
    </submittedName>
</protein>
<accession>A0ABR2RNK3</accession>
<gene>
    <name evidence="1" type="ORF">V6N11_005435</name>
</gene>
<reference evidence="1 2" key="1">
    <citation type="journal article" date="2024" name="G3 (Bethesda)">
        <title>Genome assembly of Hibiscus sabdariffa L. provides insights into metabolisms of medicinal natural products.</title>
        <authorList>
            <person name="Kim T."/>
        </authorList>
    </citation>
    <scope>NUCLEOTIDE SEQUENCE [LARGE SCALE GENOMIC DNA]</scope>
    <source>
        <strain evidence="1">TK-2024</strain>
        <tissue evidence="1">Old leaves</tissue>
    </source>
</reference>